<evidence type="ECO:0008006" key="4">
    <source>
        <dbReference type="Google" id="ProtNLM"/>
    </source>
</evidence>
<evidence type="ECO:0000313" key="3">
    <source>
        <dbReference type="Proteomes" id="UP001196870"/>
    </source>
</evidence>
<evidence type="ECO:0000256" key="1">
    <source>
        <dbReference type="SAM" id="Coils"/>
    </source>
</evidence>
<feature type="coiled-coil region" evidence="1">
    <location>
        <begin position="18"/>
        <end position="45"/>
    </location>
</feature>
<name>A0ABS5F9N6_9PROT</name>
<dbReference type="SUPFAM" id="SSF158682">
    <property type="entry name" value="TerB-like"/>
    <property type="match status" value="1"/>
</dbReference>
<sequence length="189" mass="20174">MGEEFLGDRKRALEEAFFAKEDQRLRRQLREADEARSRREALAAASGIADDAVLDAVAALGMTGETLAALTLVPLVAVAWADGAIDDREREAVLAAAAEAGVAAQGAARELLDRWLREPPPRELLAAWADYTRAVSAKLDDAGLQALRAELVGRARRVAEASGGFLGLGRKVSDAEEAVLRRLEAAFPG</sequence>
<dbReference type="EMBL" id="JAAGBB010000095">
    <property type="protein sequence ID" value="MBR0669272.1"/>
    <property type="molecule type" value="Genomic_DNA"/>
</dbReference>
<keyword evidence="1" id="KW-0175">Coiled coil</keyword>
<organism evidence="2 3">
    <name type="scientific">Plastoroseomonas hellenica</name>
    <dbReference type="NCBI Taxonomy" id="2687306"/>
    <lineage>
        <taxon>Bacteria</taxon>
        <taxon>Pseudomonadati</taxon>
        <taxon>Pseudomonadota</taxon>
        <taxon>Alphaproteobacteria</taxon>
        <taxon>Acetobacterales</taxon>
        <taxon>Acetobacteraceae</taxon>
        <taxon>Plastoroseomonas</taxon>
    </lineage>
</organism>
<keyword evidence="3" id="KW-1185">Reference proteome</keyword>
<protein>
    <recommendedName>
        <fullName evidence="4">TerB family tellurite resistance protein</fullName>
    </recommendedName>
</protein>
<dbReference type="Proteomes" id="UP001196870">
    <property type="component" value="Unassembled WGS sequence"/>
</dbReference>
<proteinExistence type="predicted"/>
<reference evidence="3" key="1">
    <citation type="journal article" date="2021" name="Syst. Appl. Microbiol.">
        <title>Roseomonas hellenica sp. nov., isolated from roots of wild-growing Alkanna tinctoria.</title>
        <authorList>
            <person name="Rat A."/>
            <person name="Naranjo H.D."/>
            <person name="Lebbe L."/>
            <person name="Cnockaert M."/>
            <person name="Krigas N."/>
            <person name="Grigoriadou K."/>
            <person name="Maloupa E."/>
            <person name="Willems A."/>
        </authorList>
    </citation>
    <scope>NUCLEOTIDE SEQUENCE [LARGE SCALE GENOMIC DNA]</scope>
    <source>
        <strain evidence="3">LMG 31523</strain>
    </source>
</reference>
<comment type="caution">
    <text evidence="2">The sequence shown here is derived from an EMBL/GenBank/DDBJ whole genome shotgun (WGS) entry which is preliminary data.</text>
</comment>
<dbReference type="InterPro" id="IPR029024">
    <property type="entry name" value="TerB-like"/>
</dbReference>
<dbReference type="RefSeq" id="WP_211858152.1">
    <property type="nucleotide sequence ID" value="NZ_JAAGBB010000095.1"/>
</dbReference>
<accession>A0ABS5F9N6</accession>
<evidence type="ECO:0000313" key="2">
    <source>
        <dbReference type="EMBL" id="MBR0669272.1"/>
    </source>
</evidence>
<gene>
    <name evidence="2" type="ORF">GXW71_33290</name>
</gene>